<keyword evidence="3" id="KW-1185">Reference proteome</keyword>
<comment type="caution">
    <text evidence="2">The sequence shown here is derived from an EMBL/GenBank/DDBJ whole genome shotgun (WGS) entry which is preliminary data.</text>
</comment>
<dbReference type="Proteomes" id="UP000027821">
    <property type="component" value="Unassembled WGS sequence"/>
</dbReference>
<evidence type="ECO:0000256" key="1">
    <source>
        <dbReference type="ARBA" id="ARBA00001954"/>
    </source>
</evidence>
<gene>
    <name evidence="2" type="ORF">EL17_16180</name>
</gene>
<dbReference type="InterPro" id="IPR008775">
    <property type="entry name" value="Phytyl_CoA_dOase-like"/>
</dbReference>
<comment type="cofactor">
    <cofactor evidence="1">
        <name>Fe(2+)</name>
        <dbReference type="ChEBI" id="CHEBI:29033"/>
    </cofactor>
</comment>
<dbReference type="eggNOG" id="COG5285">
    <property type="taxonomic scope" value="Bacteria"/>
</dbReference>
<dbReference type="PANTHER" id="PTHR20883">
    <property type="entry name" value="PHYTANOYL-COA DIOXYGENASE DOMAIN CONTAINING 1"/>
    <property type="match status" value="1"/>
</dbReference>
<dbReference type="PANTHER" id="PTHR20883:SF48">
    <property type="entry name" value="ECTOINE DIOXYGENASE"/>
    <property type="match status" value="1"/>
</dbReference>
<accession>A0A074KXD5</accession>
<dbReference type="GO" id="GO:0005506">
    <property type="term" value="F:iron ion binding"/>
    <property type="evidence" value="ECO:0007669"/>
    <property type="project" value="UniProtKB-ARBA"/>
</dbReference>
<dbReference type="Pfam" id="PF05721">
    <property type="entry name" value="PhyH"/>
    <property type="match status" value="1"/>
</dbReference>
<dbReference type="Gene3D" id="2.60.120.620">
    <property type="entry name" value="q2cbj1_9rhob like domain"/>
    <property type="match status" value="1"/>
</dbReference>
<name>A0A074KXD5_9BACT</name>
<proteinExistence type="predicted"/>
<sequence length="313" mass="36897">MMNTLKRVKIILALYNFLNKNKLRYQEALYEKFQIRKKYYNLISSKDFPPDTIIDHPWLDQQNSVINLIHNEDFKKLPVKLQLSILEWSSNGFAIFKSYFNEEKVERINEILKELLNKNKLYLKANRKIMHAIRYSEELKNLVNAPELLKVLNLIMGTEMELFQSVNFLKGSEDPPHSDFIHMSTFPYGYLIAVWIALEDINSDNGPLYYYPGSHKLPYIMNEDYITSGHKWWGYNNKQAYSKKIESVIIENRCEKKVFLASKGDLLIWHANMLHGGSKVNDLSLSRKSMVLHYYGKNSIRYHEITGRPALQY</sequence>
<dbReference type="SUPFAM" id="SSF51197">
    <property type="entry name" value="Clavaminate synthase-like"/>
    <property type="match status" value="1"/>
</dbReference>
<dbReference type="AlphaFoldDB" id="A0A074KXD5"/>
<evidence type="ECO:0000313" key="3">
    <source>
        <dbReference type="Proteomes" id="UP000027821"/>
    </source>
</evidence>
<organism evidence="2 3">
    <name type="scientific">Anditalea andensis</name>
    <dbReference type="NCBI Taxonomy" id="1048983"/>
    <lineage>
        <taxon>Bacteria</taxon>
        <taxon>Pseudomonadati</taxon>
        <taxon>Bacteroidota</taxon>
        <taxon>Cytophagia</taxon>
        <taxon>Cytophagales</taxon>
        <taxon>Cytophagaceae</taxon>
        <taxon>Anditalea</taxon>
    </lineage>
</organism>
<evidence type="ECO:0000313" key="2">
    <source>
        <dbReference type="EMBL" id="KEO72288.1"/>
    </source>
</evidence>
<dbReference type="EMBL" id="JMIH01000024">
    <property type="protein sequence ID" value="KEO72288.1"/>
    <property type="molecule type" value="Genomic_DNA"/>
</dbReference>
<protein>
    <recommendedName>
        <fullName evidence="4">Phytanoyl-CoA dioxygenase</fullName>
    </recommendedName>
</protein>
<dbReference type="GO" id="GO:0016706">
    <property type="term" value="F:2-oxoglutarate-dependent dioxygenase activity"/>
    <property type="evidence" value="ECO:0007669"/>
    <property type="project" value="UniProtKB-ARBA"/>
</dbReference>
<reference evidence="2 3" key="1">
    <citation type="submission" date="2014-04" db="EMBL/GenBank/DDBJ databases">
        <title>Characterization and application of a salt tolerant electro-active bacterium.</title>
        <authorList>
            <person name="Yang L."/>
            <person name="Wei S."/>
            <person name="Tay Q.X.M."/>
        </authorList>
    </citation>
    <scope>NUCLEOTIDE SEQUENCE [LARGE SCALE GENOMIC DNA]</scope>
    <source>
        <strain evidence="2 3">LY1</strain>
    </source>
</reference>
<evidence type="ECO:0008006" key="4">
    <source>
        <dbReference type="Google" id="ProtNLM"/>
    </source>
</evidence>